<dbReference type="InterPro" id="IPR008701">
    <property type="entry name" value="NPP1"/>
</dbReference>
<dbReference type="Gene3D" id="2.115.10.20">
    <property type="entry name" value="Glycosyl hydrolase domain, family 43"/>
    <property type="match status" value="2"/>
</dbReference>
<evidence type="ECO:0000313" key="8">
    <source>
        <dbReference type="EMBL" id="GIJ64714.1"/>
    </source>
</evidence>
<dbReference type="AlphaFoldDB" id="A0A8J3ZI89"/>
<keyword evidence="9" id="KW-1185">Reference proteome</keyword>
<protein>
    <recommendedName>
        <fullName evidence="10">Beta-xylosidase, GH43 family</fullName>
    </recommendedName>
</protein>
<feature type="transmembrane region" description="Helical" evidence="7">
    <location>
        <begin position="36"/>
        <end position="56"/>
    </location>
</feature>
<dbReference type="CDD" id="cd18820">
    <property type="entry name" value="GH43_LbAraf43-like"/>
    <property type="match status" value="2"/>
</dbReference>
<dbReference type="EMBL" id="BOPG01000126">
    <property type="protein sequence ID" value="GIJ64714.1"/>
    <property type="molecule type" value="Genomic_DNA"/>
</dbReference>
<evidence type="ECO:0000256" key="7">
    <source>
        <dbReference type="SAM" id="Phobius"/>
    </source>
</evidence>
<comment type="caution">
    <text evidence="8">The sequence shown here is derived from an EMBL/GenBank/DDBJ whole genome shotgun (WGS) entry which is preliminary data.</text>
</comment>
<organism evidence="8 9">
    <name type="scientific">Virgisporangium aurantiacum</name>
    <dbReference type="NCBI Taxonomy" id="175570"/>
    <lineage>
        <taxon>Bacteria</taxon>
        <taxon>Bacillati</taxon>
        <taxon>Actinomycetota</taxon>
        <taxon>Actinomycetes</taxon>
        <taxon>Micromonosporales</taxon>
        <taxon>Micromonosporaceae</taxon>
        <taxon>Virgisporangium</taxon>
    </lineage>
</organism>
<evidence type="ECO:0000256" key="4">
    <source>
        <dbReference type="ARBA" id="ARBA00023295"/>
    </source>
</evidence>
<feature type="region of interest" description="Disordered" evidence="6">
    <location>
        <begin position="283"/>
        <end position="326"/>
    </location>
</feature>
<name>A0A8J3ZI89_9ACTN</name>
<accession>A0A8J3ZI89</accession>
<dbReference type="PANTHER" id="PTHR43817">
    <property type="entry name" value="GLYCOSYL HYDROLASE"/>
    <property type="match status" value="1"/>
</dbReference>
<evidence type="ECO:0000256" key="6">
    <source>
        <dbReference type="SAM" id="MobiDB-lite"/>
    </source>
</evidence>
<dbReference type="InterPro" id="IPR006710">
    <property type="entry name" value="Glyco_hydro_43"/>
</dbReference>
<keyword evidence="2" id="KW-0732">Signal</keyword>
<comment type="similarity">
    <text evidence="1">Belongs to the glycosyl hydrolase 43 family.</text>
</comment>
<evidence type="ECO:0000256" key="1">
    <source>
        <dbReference type="ARBA" id="ARBA00009865"/>
    </source>
</evidence>
<dbReference type="Proteomes" id="UP000612585">
    <property type="component" value="Unassembled WGS sequence"/>
</dbReference>
<sequence length="984" mass="108945">MTIRRSRYQGPPDPSCDAAGVQLPKRQVPRPMPVRARALAGVCAVLLAGGVLVPAFPAAAAVDPPRALPESATANDKKWQPALDFDTDSCYNVAAIGPDGTISQGLPYKDVGASSDCRDQSDLDNTNVYARQRCNSGWCVYLYDYYFEKDVATPNCDCSAGHTHDWEHIAVWVQNDQAKWVSASAHGEYDVRMADDILWEETHPKIVYHKSAGSTHAFRFASANDEPPENHYHNWRVAPLVSYNGFPDGLRDSLFGHSFGSATIAIKDATFAGNLARARPYSSLCDPENPGCGERQPVFPFDEGRDENSPGNPNPQKPGSPSADPSVIRVGNTYYSVESFGGAIWSRTASSNAGLLTATPKMIWRDPGLGAIWAPELVKLDGRYYVYFSARPDDGHRMYVISSASPDTGYGTEQKLNLPEDRWAIDGTAFTYDNQLWFTWSGWAEKVNDEQNIYIARMSDPTTPTGARYLISQPREPWERVAATDTPLINEAPEPIKDPNGQLHITYSANGSWGENYCIGDLRLKAGGDPTYVWDWYKSNGCLMGSNRGAMLGTWPVNQSINGPGHHSFVLLDGDIDTSPPAGQKFPLMYHGVPKGTTYNWENRRWQAGAFGFYPNITYGRANVPGDNMNTGYSLGFFEDPNGALPPAPTTGAPGQTSIRNQDPSVIRVDSTYYSVESDGTNIYSRSAPDWTALQNAPRKLIWSRPWNMPNLWAPDLVKLNNGTFVVYFASGGGAGSSTQRMYYTFSNSPDSGYSDPKQLSLPDNRFAVDGTAFYFGGKQWFVWSGWEGDSNDEQNIYLAEMSGPFDVTGPRKIISQAREPWERVAGGNGYPYINEAPQPLKDPSGQLHIVYSANGSWSDQYCLADLRLKAGGDPMYVWDWYKSNGCLFGSNQTNMMPGWDATLYVDGPGHNSFVLLDGDINTSPPAGPKFPLYFHAVPKGTQYDWNNRLWFHGTFCWWGDTNYHRDNVPGDNDNQGWSLKFFE</sequence>
<proteinExistence type="inferred from homology"/>
<keyword evidence="3" id="KW-0378">Hydrolase</keyword>
<keyword evidence="7" id="KW-1133">Transmembrane helix</keyword>
<evidence type="ECO:0000313" key="9">
    <source>
        <dbReference type="Proteomes" id="UP000612585"/>
    </source>
</evidence>
<gene>
    <name evidence="8" type="ORF">Vau01_122300</name>
</gene>
<dbReference type="InterPro" id="IPR023296">
    <property type="entry name" value="Glyco_hydro_beta-prop_sf"/>
</dbReference>
<feature type="site" description="Important for catalytic activity, responsible for pKa modulation of the active site Glu and correct orientation of both the proton donor and substrate" evidence="5">
    <location>
        <position position="770"/>
    </location>
</feature>
<keyword evidence="7" id="KW-0472">Membrane</keyword>
<dbReference type="GO" id="GO:0004553">
    <property type="term" value="F:hydrolase activity, hydrolyzing O-glycosyl compounds"/>
    <property type="evidence" value="ECO:0007669"/>
    <property type="project" value="InterPro"/>
</dbReference>
<evidence type="ECO:0008006" key="10">
    <source>
        <dbReference type="Google" id="ProtNLM"/>
    </source>
</evidence>
<dbReference type="PANTHER" id="PTHR43817:SF1">
    <property type="entry name" value="HYDROLASE, FAMILY 43, PUTATIVE (AFU_ORTHOLOGUE AFUA_3G01660)-RELATED"/>
    <property type="match status" value="1"/>
</dbReference>
<dbReference type="Pfam" id="PF04616">
    <property type="entry name" value="Glyco_hydro_43"/>
    <property type="match status" value="2"/>
</dbReference>
<evidence type="ECO:0000256" key="5">
    <source>
        <dbReference type="PIRSR" id="PIRSR606710-2"/>
    </source>
</evidence>
<evidence type="ECO:0000256" key="2">
    <source>
        <dbReference type="ARBA" id="ARBA00022729"/>
    </source>
</evidence>
<dbReference type="GO" id="GO:0005975">
    <property type="term" value="P:carbohydrate metabolic process"/>
    <property type="evidence" value="ECO:0007669"/>
    <property type="project" value="InterPro"/>
</dbReference>
<feature type="region of interest" description="Disordered" evidence="6">
    <location>
        <begin position="1"/>
        <end position="20"/>
    </location>
</feature>
<dbReference type="SUPFAM" id="SSF75005">
    <property type="entry name" value="Arabinanase/levansucrase/invertase"/>
    <property type="match status" value="2"/>
</dbReference>
<keyword evidence="7" id="KW-0812">Transmembrane</keyword>
<reference evidence="8" key="1">
    <citation type="submission" date="2021-01" db="EMBL/GenBank/DDBJ databases">
        <title>Whole genome shotgun sequence of Virgisporangium aurantiacum NBRC 16421.</title>
        <authorList>
            <person name="Komaki H."/>
            <person name="Tamura T."/>
        </authorList>
    </citation>
    <scope>NUCLEOTIDE SEQUENCE</scope>
    <source>
        <strain evidence="8">NBRC 16421</strain>
    </source>
</reference>
<dbReference type="Pfam" id="PF05630">
    <property type="entry name" value="NPP1"/>
    <property type="match status" value="1"/>
</dbReference>
<evidence type="ECO:0000256" key="3">
    <source>
        <dbReference type="ARBA" id="ARBA00022801"/>
    </source>
</evidence>
<keyword evidence="4" id="KW-0326">Glycosidase</keyword>